<dbReference type="RefSeq" id="WP_182213890.1">
    <property type="nucleotide sequence ID" value="NZ_JACEZS010000001.1"/>
</dbReference>
<protein>
    <submittedName>
        <fullName evidence="1">Citryl-CoA lyase</fullName>
    </submittedName>
</protein>
<dbReference type="InterPro" id="IPR036969">
    <property type="entry name" value="Citrate_synthase_sf"/>
</dbReference>
<accession>A0A7W2EEC5</accession>
<comment type="caution">
    <text evidence="1">The sequence shown here is derived from an EMBL/GenBank/DDBJ whole genome shotgun (WGS) entry which is preliminary data.</text>
</comment>
<dbReference type="AlphaFoldDB" id="A0A7W2EEC5"/>
<keyword evidence="2" id="KW-1185">Reference proteome</keyword>
<dbReference type="Proteomes" id="UP000566711">
    <property type="component" value="Unassembled WGS sequence"/>
</dbReference>
<dbReference type="SUPFAM" id="SSF48256">
    <property type="entry name" value="Citrate synthase"/>
    <property type="match status" value="1"/>
</dbReference>
<name>A0A7W2EEC5_9BURK</name>
<reference evidence="1 2" key="1">
    <citation type="submission" date="2020-07" db="EMBL/GenBank/DDBJ databases">
        <title>Novel species isolated from subtropical streams in China.</title>
        <authorList>
            <person name="Lu H."/>
        </authorList>
    </citation>
    <scope>NUCLEOTIDE SEQUENCE [LARGE SCALE GENOMIC DNA]</scope>
    <source>
        <strain evidence="1 2">FT3S</strain>
    </source>
</reference>
<organism evidence="1 2">
    <name type="scientific">Rugamonas fusca</name>
    <dbReference type="NCBI Taxonomy" id="2758568"/>
    <lineage>
        <taxon>Bacteria</taxon>
        <taxon>Pseudomonadati</taxon>
        <taxon>Pseudomonadota</taxon>
        <taxon>Betaproteobacteria</taxon>
        <taxon>Burkholderiales</taxon>
        <taxon>Oxalobacteraceae</taxon>
        <taxon>Telluria group</taxon>
        <taxon>Rugamonas</taxon>
    </lineage>
</organism>
<dbReference type="GO" id="GO:0046912">
    <property type="term" value="F:acyltransferase activity, acyl groups converted into alkyl on transfer"/>
    <property type="evidence" value="ECO:0007669"/>
    <property type="project" value="InterPro"/>
</dbReference>
<sequence>MTARAPRPDAADLIHTRIWHETPEPDNPFATRVALCRGYDVFGQLVGRARWVDMLYLLLRDEPPAPSALAMLEALAVALANPGPRDAAVHAAMCGAVGGSTAAASLIAALSVGAGRHGGARDVYDAMLLWQTCGPDLAAWRRHQAALADAPIDPWPPSARLPGFDPHGTSTPTVVRQLLATLVTLGGDNGHGYTGWLLQQLDHLPALAGLPLAISGVAAAALCDLGLTPDEGEMLYLLLRLPGAAAHALEQQHGGFKRFPFYPVHLGTRDHSSGEAP</sequence>
<gene>
    <name evidence="1" type="ORF">H3H36_03235</name>
</gene>
<dbReference type="GO" id="GO:0016829">
    <property type="term" value="F:lyase activity"/>
    <property type="evidence" value="ECO:0007669"/>
    <property type="project" value="UniProtKB-KW"/>
</dbReference>
<evidence type="ECO:0000313" key="2">
    <source>
        <dbReference type="Proteomes" id="UP000566711"/>
    </source>
</evidence>
<dbReference type="EMBL" id="JACEZS010000001">
    <property type="protein sequence ID" value="MBA5604373.1"/>
    <property type="molecule type" value="Genomic_DNA"/>
</dbReference>
<keyword evidence="1" id="KW-0456">Lyase</keyword>
<evidence type="ECO:0000313" key="1">
    <source>
        <dbReference type="EMBL" id="MBA5604373.1"/>
    </source>
</evidence>
<proteinExistence type="predicted"/>